<keyword evidence="3" id="KW-1185">Reference proteome</keyword>
<evidence type="ECO:0000313" key="2">
    <source>
        <dbReference type="EMBL" id="ABR10493.1"/>
    </source>
</evidence>
<feature type="compositionally biased region" description="Basic and acidic residues" evidence="1">
    <location>
        <begin position="160"/>
        <end position="170"/>
    </location>
</feature>
<dbReference type="RefSeq" id="YP_001294823.1">
    <property type="nucleotide sequence ID" value="NC_009603.1"/>
</dbReference>
<dbReference type="GeneID" id="5309136"/>
<proteinExistence type="predicted"/>
<reference evidence="2 3" key="1">
    <citation type="submission" date="2007-04" db="EMBL/GenBank/DDBJ databases">
        <title>Isolation, characterization and complete nucleotide sequence of a novel temperate bacteriophage Min1, isolated from the nematode pathogen Microbacterium nematophilum.</title>
        <authorList>
            <person name="Akimkina T.V."/>
            <person name="Venien-Bryan C."/>
            <person name="Hodgkin J.A."/>
        </authorList>
    </citation>
    <scope>NUCLEOTIDE SEQUENCE [LARGE SCALE GENOMIC DNA]</scope>
</reference>
<name>A6N221_9CAUD</name>
<accession>A6N221</accession>
<evidence type="ECO:0000256" key="1">
    <source>
        <dbReference type="SAM" id="MobiDB-lite"/>
    </source>
</evidence>
<dbReference type="KEGG" id="vg:5309136"/>
<dbReference type="Proteomes" id="UP000001999">
    <property type="component" value="Segment"/>
</dbReference>
<organism evidence="2 3">
    <name type="scientific">Microbacterium phage Min1</name>
    <dbReference type="NCBI Taxonomy" id="446529"/>
    <lineage>
        <taxon>Viruses</taxon>
        <taxon>Duplodnaviria</taxon>
        <taxon>Heunggongvirae</taxon>
        <taxon>Uroviricota</taxon>
        <taxon>Caudoviricetes</taxon>
        <taxon>Minunavirus</taxon>
        <taxon>Minunavirus Min1</taxon>
    </lineage>
</organism>
<evidence type="ECO:0000313" key="3">
    <source>
        <dbReference type="Proteomes" id="UP000001999"/>
    </source>
</evidence>
<protein>
    <submittedName>
        <fullName evidence="2">Uncharacterized protein</fullName>
    </submittedName>
</protein>
<dbReference type="EMBL" id="EF579802">
    <property type="protein sequence ID" value="ABR10493.1"/>
    <property type="molecule type" value="Genomic_DNA"/>
</dbReference>
<feature type="region of interest" description="Disordered" evidence="1">
    <location>
        <begin position="160"/>
        <end position="186"/>
    </location>
</feature>
<sequence length="186" mass="20178">MGSVLAECPDHGVFTNDSFVSGPGAANVTITNSSARCPVCDRESPVLEGRYVMRDGETILFTPTVAAQRRLATVLAWAQEELARPEGDPEKVVKRVEQSLEREAPSLMSKVAKFLRSEELKGATPLAALLVSILLLLVSLRPQEQGVSAEDLERILDETVRSVQEERRTEPTLPPVPPAPGPEQAP</sequence>
<feature type="compositionally biased region" description="Pro residues" evidence="1">
    <location>
        <begin position="172"/>
        <end position="186"/>
    </location>
</feature>